<dbReference type="RefSeq" id="WP_301191457.1">
    <property type="nucleotide sequence ID" value="NZ_JAPDPJ010000039.1"/>
</dbReference>
<protein>
    <recommendedName>
        <fullName evidence="3">YD repeat-containing protein</fullName>
    </recommendedName>
</protein>
<organism evidence="1 2">
    <name type="scientific">Plebeiibacterium sediminum</name>
    <dbReference type="NCBI Taxonomy" id="2992112"/>
    <lineage>
        <taxon>Bacteria</taxon>
        <taxon>Pseudomonadati</taxon>
        <taxon>Bacteroidota</taxon>
        <taxon>Bacteroidia</taxon>
        <taxon>Marinilabiliales</taxon>
        <taxon>Marinilabiliaceae</taxon>
        <taxon>Plebeiibacterium</taxon>
    </lineage>
</organism>
<evidence type="ECO:0000313" key="1">
    <source>
        <dbReference type="EMBL" id="MCW3787893.1"/>
    </source>
</evidence>
<evidence type="ECO:0000313" key="2">
    <source>
        <dbReference type="Proteomes" id="UP001209229"/>
    </source>
</evidence>
<name>A0AAE3SH32_9BACT</name>
<dbReference type="EMBL" id="JAPDPJ010000039">
    <property type="protein sequence ID" value="MCW3787893.1"/>
    <property type="molecule type" value="Genomic_DNA"/>
</dbReference>
<reference evidence="1" key="1">
    <citation type="submission" date="2022-10" db="EMBL/GenBank/DDBJ databases">
        <authorList>
            <person name="Yu W.X."/>
        </authorList>
    </citation>
    <scope>NUCLEOTIDE SEQUENCE</scope>
    <source>
        <strain evidence="1">AAT</strain>
    </source>
</reference>
<evidence type="ECO:0008006" key="3">
    <source>
        <dbReference type="Google" id="ProtNLM"/>
    </source>
</evidence>
<dbReference type="Proteomes" id="UP001209229">
    <property type="component" value="Unassembled WGS sequence"/>
</dbReference>
<comment type="caution">
    <text evidence="1">The sequence shown here is derived from an EMBL/GenBank/DDBJ whole genome shotgun (WGS) entry which is preliminary data.</text>
</comment>
<proteinExistence type="predicted"/>
<accession>A0AAE3SH32</accession>
<keyword evidence="2" id="KW-1185">Reference proteome</keyword>
<gene>
    <name evidence="1" type="ORF">OM075_15565</name>
</gene>
<sequence>MLILKNNFFSDKLAIQKMVIVFILLFCVYNYGYSQNVDIGTMNSMAQNNIGNTSVNPSTGILNYSIPLINISQDGYSFPISLSYSTTGIKVSQNPGNAGLGWYLSQTPGVITRTIRGGYADEDTKGIWRLPIEKMPLQWGSTISQVQKSIVQGDRDSENDIFTLNINGQQVHFIINQGEVATIEASDIDIQFDRSTLQFTVIDVSGIVYYFSTQESSKLLILKGGAANSKYYRAPLSWYLERVSIPNGEDINFEWGNSYDEKVNGPSIETQVNYSTPNTKYNLDNYEIRSQIEKLQAGQKDLEESFEQSTKLWDQQLQWNYKFMTIGCDPSDTSSFKKEYNHLKELYKQEIYSAQLAIGANEDVTYWEMAALDSRINEYVKQLYATSKSVDKEMFYSGQMSYVPHRKLKKIITRNQVIEFDYTELVLEVNKLLEKKYRYVLKNISCINDIGIVNKKIHFAYNDNKTLLKRLDILGDGNKVQDQLSFNYYRGGGSSIGYDYWGYYNGSQIFQSALPRELNIHINSENNAYQGIHPFIFETANNLLPGGNVNPDGNEYGDRVINEDSCKVRSLQSIENLKGGKISFEYESNQVFSHVIGLKAFKTGGLRIKSYSVSDGKSKNTVSYLYEDEDGMPSGRIAEPYTKCFKYPYITDQGVDMYLYSNFIDLSIAPFDKTNNGVLYDAVKEIRDDRSYTQYIYLGITPEPYLPEIYSNPLDPQRFIGYYPYLDNLLLEKCYVDAEGKIVSKENYSYYTNIKDFGNRTPYKEIANVEFLDSDYSDIVLVDQIKKGPVSMNERALKNMYKDENQLAFIESRYDGSGKIYHFMNTYKDLYIPNYSHKLIPKYPPINYTLQTNVLILPAKTTITTYDSNGNGLEQTEAMFYDNKAHLFPTRIVKEDSKGDITVCKKKYVVDYNLQDSDVISKLQSLNCNNYLVEEQIWSSKNKGTSYSLLSGFINKYGKTLVKGKYNYYLEQKYQLELQNPLTTNLDHELPSYPYTKVFWDNNSLYKSPIYTNLVEEGIGFIYNSGKIGRNGEPLNALKLDLKNGNVLLKANNVFPDNIVAQDYSPEQSHPFYSKYGIFTKPQDDVFEGQSSIFIPYTLYPWSTNKIYPDLLPYFDHRRYANEILSLFNLIKTTDIVGFNQMMNNTNYSLFSILFNFFKIIAGDSNQQELNRCIWEYNKLMRSNNLDFDPSFMQIKSENEYSVFTFLQSHNVNIFELKAYISAMQIPSRDCFDKYYNLKVLKEHYKKDTFVRVNNLIQNKCNLSVYWSTISSMDKNLNPNKIINYSIIKKDGSKVPGSLSLSYINKHIFKGVLNLRGLVDFNSIEYLNFNQLYDENTAMLIAIPEGTAFNATSYLPNNKPWLVFDSNCNLKQYYYDEIGSVSLIKDGLDNVLSRYTIKYAKQPDLNEIPQVPSSRPIILNIKNISYFDNTSIDALNLIPIVYRIEVIGQDANSVEIYHEEFNDLFVASGRQIQLNIGKANNYIVKLFVGDSKVKETSGLPSTIYNMSDTNINEYTVTYEN</sequence>